<organism evidence="1 2">
    <name type="scientific">Aeromonas veronii</name>
    <dbReference type="NCBI Taxonomy" id="654"/>
    <lineage>
        <taxon>Bacteria</taxon>
        <taxon>Pseudomonadati</taxon>
        <taxon>Pseudomonadota</taxon>
        <taxon>Gammaproteobacteria</taxon>
        <taxon>Aeromonadales</taxon>
        <taxon>Aeromonadaceae</taxon>
        <taxon>Aeromonas</taxon>
    </lineage>
</organism>
<dbReference type="EMBL" id="PZKL01000037">
    <property type="protein sequence ID" value="PTH80071.1"/>
    <property type="molecule type" value="Genomic_DNA"/>
</dbReference>
<name>A0A2T4MZR6_AERVE</name>
<evidence type="ECO:0000313" key="1">
    <source>
        <dbReference type="EMBL" id="PTH80071.1"/>
    </source>
</evidence>
<accession>A0A2T4MZR6</accession>
<evidence type="ECO:0000313" key="2">
    <source>
        <dbReference type="Proteomes" id="UP000241986"/>
    </source>
</evidence>
<protein>
    <submittedName>
        <fullName evidence="1">Uncharacterized protein</fullName>
    </submittedName>
</protein>
<sequence length="215" mass="23393">MTKLLKEEILSNIKNIEEAVSKDFKPMSEKVMSFFKKTDELIRSENGDITFIGAAVLATISSGSMAAYGGSEILNGASPSVSFNDVASMAAVAVSLVAARFILPVVASSVASHYQKETIKHYLDRDSGISARFADAIKSINPDLPPVEQRVVLGAARDAIIEKFKLAIDFDESKKLDSGSAIRLGLMMDRSASKLLEARENFIKKHQSTEQSFSR</sequence>
<reference evidence="1 2" key="1">
    <citation type="submission" date="2018-03" db="EMBL/GenBank/DDBJ databases">
        <title>Aeromonas veronii whole genome sequencing and analysis.</title>
        <authorList>
            <person name="Xie H."/>
            <person name="Liu T."/>
            <person name="Wang K."/>
        </authorList>
    </citation>
    <scope>NUCLEOTIDE SEQUENCE [LARGE SCALE GENOMIC DNA]</scope>
    <source>
        <strain evidence="1 2">XH.VA.1</strain>
    </source>
</reference>
<proteinExistence type="predicted"/>
<gene>
    <name evidence="1" type="ORF">DAA48_16025</name>
</gene>
<dbReference type="AlphaFoldDB" id="A0A2T4MZR6"/>
<dbReference type="RefSeq" id="WP_107683954.1">
    <property type="nucleotide sequence ID" value="NZ_PZKL01000037.1"/>
</dbReference>
<dbReference type="Proteomes" id="UP000241986">
    <property type="component" value="Unassembled WGS sequence"/>
</dbReference>
<comment type="caution">
    <text evidence="1">The sequence shown here is derived from an EMBL/GenBank/DDBJ whole genome shotgun (WGS) entry which is preliminary data.</text>
</comment>